<feature type="non-terminal residue" evidence="1">
    <location>
        <position position="1"/>
    </location>
</feature>
<accession>T1C3J7</accession>
<reference evidence="1" key="1">
    <citation type="submission" date="2013-08" db="EMBL/GenBank/DDBJ databases">
        <authorList>
            <person name="Mendez C."/>
            <person name="Richter M."/>
            <person name="Ferrer M."/>
            <person name="Sanchez J."/>
        </authorList>
    </citation>
    <scope>NUCLEOTIDE SEQUENCE</scope>
</reference>
<organism evidence="1">
    <name type="scientific">mine drainage metagenome</name>
    <dbReference type="NCBI Taxonomy" id="410659"/>
    <lineage>
        <taxon>unclassified sequences</taxon>
        <taxon>metagenomes</taxon>
        <taxon>ecological metagenomes</taxon>
    </lineage>
</organism>
<evidence type="ECO:0008006" key="2">
    <source>
        <dbReference type="Google" id="ProtNLM"/>
    </source>
</evidence>
<sequence length="48" mass="5803">VAERILSHKQRGVEAVYDRWQYLPEKREALEKWTDFVLKLRDAEEDGE</sequence>
<comment type="caution">
    <text evidence="1">The sequence shown here is derived from an EMBL/GenBank/DDBJ whole genome shotgun (WGS) entry which is preliminary data.</text>
</comment>
<gene>
    <name evidence="1" type="ORF">B1A_01290</name>
</gene>
<dbReference type="EMBL" id="AUZX01000982">
    <property type="protein sequence ID" value="EQD80056.1"/>
    <property type="molecule type" value="Genomic_DNA"/>
</dbReference>
<reference evidence="1" key="2">
    <citation type="journal article" date="2014" name="ISME J.">
        <title>Microbial stratification in low pH oxic and suboxic macroscopic growths along an acid mine drainage.</title>
        <authorList>
            <person name="Mendez-Garcia C."/>
            <person name="Mesa V."/>
            <person name="Sprenger R.R."/>
            <person name="Richter M."/>
            <person name="Diez M.S."/>
            <person name="Solano J."/>
            <person name="Bargiela R."/>
            <person name="Golyshina O.V."/>
            <person name="Manteca A."/>
            <person name="Ramos J.L."/>
            <person name="Gallego J.R."/>
            <person name="Llorente I."/>
            <person name="Martins Dos Santos V.A."/>
            <person name="Jensen O.N."/>
            <person name="Pelaez A.I."/>
            <person name="Sanchez J."/>
            <person name="Ferrer M."/>
        </authorList>
    </citation>
    <scope>NUCLEOTIDE SEQUENCE</scope>
</reference>
<name>T1C3J7_9ZZZZ</name>
<dbReference type="AlphaFoldDB" id="T1C3J7"/>
<protein>
    <recommendedName>
        <fullName evidence="2">Integrase</fullName>
    </recommendedName>
</protein>
<proteinExistence type="predicted"/>
<evidence type="ECO:0000313" key="1">
    <source>
        <dbReference type="EMBL" id="EQD80056.1"/>
    </source>
</evidence>